<comment type="caution">
    <text evidence="2">The sequence shown here is derived from an EMBL/GenBank/DDBJ whole genome shotgun (WGS) entry which is preliminary data.</text>
</comment>
<dbReference type="InterPro" id="IPR003018">
    <property type="entry name" value="GAF"/>
</dbReference>
<reference evidence="2 3" key="1">
    <citation type="submission" date="2024-09" db="EMBL/GenBank/DDBJ databases">
        <authorList>
            <person name="Sun Q."/>
            <person name="Mori K."/>
        </authorList>
    </citation>
    <scope>NUCLEOTIDE SEQUENCE [LARGE SCALE GENOMIC DNA]</scope>
    <source>
        <strain evidence="2 3">TBRC 3947</strain>
    </source>
</reference>
<dbReference type="SUPFAM" id="SSF55781">
    <property type="entry name" value="GAF domain-like"/>
    <property type="match status" value="1"/>
</dbReference>
<organism evidence="2 3">
    <name type="scientific">Phytohabitans kaempferiae</name>
    <dbReference type="NCBI Taxonomy" id="1620943"/>
    <lineage>
        <taxon>Bacteria</taxon>
        <taxon>Bacillati</taxon>
        <taxon>Actinomycetota</taxon>
        <taxon>Actinomycetes</taxon>
        <taxon>Micromonosporales</taxon>
        <taxon>Micromonosporaceae</taxon>
    </lineage>
</organism>
<dbReference type="InterPro" id="IPR029016">
    <property type="entry name" value="GAF-like_dom_sf"/>
</dbReference>
<evidence type="ECO:0000313" key="3">
    <source>
        <dbReference type="Proteomes" id="UP001589867"/>
    </source>
</evidence>
<dbReference type="EMBL" id="JBHLUH010000039">
    <property type="protein sequence ID" value="MFC0529797.1"/>
    <property type="molecule type" value="Genomic_DNA"/>
</dbReference>
<accession>A0ABV6M521</accession>
<feature type="domain" description="GAF" evidence="1">
    <location>
        <begin position="7"/>
        <end position="156"/>
    </location>
</feature>
<gene>
    <name evidence="2" type="ORF">ACFFIA_19240</name>
</gene>
<dbReference type="SMART" id="SM00065">
    <property type="entry name" value="GAF"/>
    <property type="match status" value="1"/>
</dbReference>
<dbReference type="Gene3D" id="3.30.450.40">
    <property type="match status" value="1"/>
</dbReference>
<name>A0ABV6M521_9ACTN</name>
<keyword evidence="3" id="KW-1185">Reference proteome</keyword>
<proteinExistence type="predicted"/>
<evidence type="ECO:0000259" key="1">
    <source>
        <dbReference type="SMART" id="SM00065"/>
    </source>
</evidence>
<dbReference type="Pfam" id="PF01590">
    <property type="entry name" value="GAF"/>
    <property type="match status" value="1"/>
</dbReference>
<dbReference type="Proteomes" id="UP001589867">
    <property type="component" value="Unassembled WGS sequence"/>
</dbReference>
<evidence type="ECO:0000313" key="2">
    <source>
        <dbReference type="EMBL" id="MFC0529797.1"/>
    </source>
</evidence>
<sequence>MNESTSTHDTILRSTVRLARLSFRAAAASVFLLNRERDELVFEAASGAGEDRLVGVSIPPGKGIAGWVASTGETIIVREADTDSRFDRHFAEQTGYVPTTILAAPLEERGVVIGVLEVLDPLLDEFGDIAAMDLLSELSIQSCAALSLLLDDRGRQRPARATEADLDDLAVLLRRMDDQRAAAAGDVVAGVLRLLAPRR</sequence>
<dbReference type="RefSeq" id="WP_377252860.1">
    <property type="nucleotide sequence ID" value="NZ_JBHLUH010000039.1"/>
</dbReference>
<protein>
    <submittedName>
        <fullName evidence="2">GAF domain-containing protein</fullName>
    </submittedName>
</protein>